<dbReference type="InterPro" id="IPR001584">
    <property type="entry name" value="Integrase_cat-core"/>
</dbReference>
<dbReference type="SUPFAM" id="SSF53098">
    <property type="entry name" value="Ribonuclease H-like"/>
    <property type="match status" value="1"/>
</dbReference>
<organism evidence="5">
    <name type="scientific">Tanacetum cinerariifolium</name>
    <name type="common">Dalmatian daisy</name>
    <name type="synonym">Chrysanthemum cinerariifolium</name>
    <dbReference type="NCBI Taxonomy" id="118510"/>
    <lineage>
        <taxon>Eukaryota</taxon>
        <taxon>Viridiplantae</taxon>
        <taxon>Streptophyta</taxon>
        <taxon>Embryophyta</taxon>
        <taxon>Tracheophyta</taxon>
        <taxon>Spermatophyta</taxon>
        <taxon>Magnoliopsida</taxon>
        <taxon>eudicotyledons</taxon>
        <taxon>Gunneridae</taxon>
        <taxon>Pentapetalae</taxon>
        <taxon>asterids</taxon>
        <taxon>campanulids</taxon>
        <taxon>Asterales</taxon>
        <taxon>Asteraceae</taxon>
        <taxon>Asteroideae</taxon>
        <taxon>Anthemideae</taxon>
        <taxon>Anthemidinae</taxon>
        <taxon>Tanacetum</taxon>
    </lineage>
</organism>
<accession>A0A699HD53</accession>
<feature type="region of interest" description="Disordered" evidence="3">
    <location>
        <begin position="1377"/>
        <end position="1396"/>
    </location>
</feature>
<evidence type="ECO:0000313" key="5">
    <source>
        <dbReference type="EMBL" id="GEX99297.1"/>
    </source>
</evidence>
<dbReference type="InterPro" id="IPR025724">
    <property type="entry name" value="GAG-pre-integrase_dom"/>
</dbReference>
<dbReference type="GO" id="GO:0003676">
    <property type="term" value="F:nucleic acid binding"/>
    <property type="evidence" value="ECO:0007669"/>
    <property type="project" value="InterPro"/>
</dbReference>
<comment type="caution">
    <text evidence="5">The sequence shown here is derived from an EMBL/GenBank/DDBJ whole genome shotgun (WGS) entry which is preliminary data.</text>
</comment>
<protein>
    <recommendedName>
        <fullName evidence="4">Integrase catalytic domain-containing protein</fullName>
    </recommendedName>
</protein>
<evidence type="ECO:0000256" key="3">
    <source>
        <dbReference type="SAM" id="MobiDB-lite"/>
    </source>
</evidence>
<dbReference type="Pfam" id="PF13976">
    <property type="entry name" value="gag_pre-integrs"/>
    <property type="match status" value="1"/>
</dbReference>
<feature type="region of interest" description="Disordered" evidence="3">
    <location>
        <begin position="805"/>
        <end position="824"/>
    </location>
</feature>
<feature type="compositionally biased region" description="Polar residues" evidence="3">
    <location>
        <begin position="693"/>
        <end position="716"/>
    </location>
</feature>
<gene>
    <name evidence="5" type="ORF">Tci_371272</name>
</gene>
<feature type="region of interest" description="Disordered" evidence="3">
    <location>
        <begin position="678"/>
        <end position="716"/>
    </location>
</feature>
<dbReference type="EMBL" id="BKCJ010144093">
    <property type="protein sequence ID" value="GEX99297.1"/>
    <property type="molecule type" value="Genomic_DNA"/>
</dbReference>
<dbReference type="GO" id="GO:0046872">
    <property type="term" value="F:metal ion binding"/>
    <property type="evidence" value="ECO:0007669"/>
    <property type="project" value="UniProtKB-KW"/>
</dbReference>
<sequence>MDHFTRVADHQGIKTEGRDSYKKDPKMEEPAPKAMIAIDGIGWDWSYMADEDKASKNYALMADEEEVPTEYALIAKTSSSSDNEVKKEKESIDFKIENFENASKDLDRLLGSQKLDKDMNGVGFNEYCAVPPLLTQVYSPPKKDLSWMGLPEFVDDTVSDYTRPTPSIDVSKSVSKEQEERWKSNNSSFFEQGGSSSNVVSKPMIKAVMLKSGTKPIAINRAFSTARPTLNSSQPKMTSFVKSTHSNVKRPFERNSAAKNKGWVPTVRPKIPTIGLKVPTAKPTVDADNGNKGKAVKASARWIWKPKQNTSGQGIPQDNIDDKGYWDSGCFRYMTGNISYLSEYELLNGGYVSLGHERGKIIAKGLIKTGKDFKLVDDKHVLLRMPRQHNMYTIDLKNVVPHKNLTCMIVKALVDESMLWHMRLGHLNFKTLNKLIRSNLVKGLPFKSFENNHSCIACLKGKQYKVSCKSKLMSSVSKALHTLHMDLFRPTYVSGLNHKRILRNFITEIENLKDLNVKLIRSDNGGEFRNKEIDEFCSRKGIKREFSNARTPQQNGIAERRNRTLIKAARTMLADAKLPENLHVDLLENRSIKKGTGPDWLFDIDTLTNSINYVPVVVAGTSSTNISGTKEDVHQAVKEKESPLGFIALPNWFHEAQMETSNEAAKKDDITPDNNALQKEQEDVNGDKEVPESSGNSNPTTSTKVSTNDSFELASSSRVETEVPTVSTPILKDSLSVPPITSSVPKIISRGGSSYPEPLSLGNAMSFENRLEDFFGDTSDAVSLNDVEAFISNMETTIQVSPTPTLRIHKDHPKSQINGPVDTPIQTRQKTKNVDEQSFIANVCILVDCPNRVRPIGTKWVLKNKKGERGIVIRNKARLVAQGHTQEEGIDYEEVFAPVARIEAIRLFQAYASYMGFTVYQMDVKSAFLVYKVDKAMYGLHQAPRAWYDTLSKYLLDNGFQRGLQVLQKKDGIILSQDKYVGDILIKFGYIDIRSAKTPMDRRILGERMELGGDSGNSANRLNMDLVVNICLNFLHGSDSEQRTHEFMHIYLVSARVCVWIGTVELFASMLVSRSEGSEHPSKPHHTPSDQDEPIHHEQITQSPQHAPITSHEPITQFPQHEQTTSQEPTIPLQSHYVITTPRRITRGTIRISQSKVPSPEADEIAFPTGDARYGEAFPIVPSLDAGQDRENIANTSNMPHEASPRVTSLGGGGEGSMQQKLQELIDICTSLHRKHSLIEERVQSQDMEITHLKTRVKTLEDNKRGREGFAQEDALNTEEMDQGEGLFIGDTVKDSDKSADKGSDSTVEMANVLVATASTVVSPVVATASGSFPTAAIFTTASVATPTTRVTRSSRGVVIESSSLISINIPSISKKDKGKGKMIEPKQPNKEKRDSEIAKIHAERELEMMIAEVDRINEMVAKYLRMTFEQIEEKFIPVWEKMQDFVPIKPKLESKRLKRPRIQLDKESFKKLKTTEASGTEPSQEQQSEEPKKLSE</sequence>
<dbReference type="PROSITE" id="PS50994">
    <property type="entry name" value="INTEGRASE"/>
    <property type="match status" value="1"/>
</dbReference>
<dbReference type="GO" id="GO:0016787">
    <property type="term" value="F:hydrolase activity"/>
    <property type="evidence" value="ECO:0007669"/>
    <property type="project" value="UniProtKB-KW"/>
</dbReference>
<feature type="domain" description="Integrase catalytic" evidence="4">
    <location>
        <begin position="518"/>
        <end position="565"/>
    </location>
</feature>
<dbReference type="Pfam" id="PF07727">
    <property type="entry name" value="RVT_2"/>
    <property type="match status" value="1"/>
</dbReference>
<dbReference type="InterPro" id="IPR013103">
    <property type="entry name" value="RVT_2"/>
</dbReference>
<feature type="compositionally biased region" description="Basic and acidic residues" evidence="3">
    <location>
        <begin position="1076"/>
        <end position="1099"/>
    </location>
</feature>
<dbReference type="InterPro" id="IPR039537">
    <property type="entry name" value="Retrotran_Ty1/copia-like"/>
</dbReference>
<feature type="region of interest" description="Disordered" evidence="3">
    <location>
        <begin position="1"/>
        <end position="29"/>
    </location>
</feature>
<evidence type="ECO:0000256" key="1">
    <source>
        <dbReference type="ARBA" id="ARBA00022723"/>
    </source>
</evidence>
<keyword evidence="2" id="KW-0378">Hydrolase</keyword>
<proteinExistence type="predicted"/>
<reference evidence="5" key="1">
    <citation type="journal article" date="2019" name="Sci. Rep.">
        <title>Draft genome of Tanacetum cinerariifolium, the natural source of mosquito coil.</title>
        <authorList>
            <person name="Yamashiro T."/>
            <person name="Shiraishi A."/>
            <person name="Satake H."/>
            <person name="Nakayama K."/>
        </authorList>
    </citation>
    <scope>NUCLEOTIDE SEQUENCE</scope>
</reference>
<keyword evidence="1" id="KW-0479">Metal-binding</keyword>
<evidence type="ECO:0000256" key="2">
    <source>
        <dbReference type="ARBA" id="ARBA00022801"/>
    </source>
</evidence>
<feature type="region of interest" description="Disordered" evidence="3">
    <location>
        <begin position="1457"/>
        <end position="1497"/>
    </location>
</feature>
<dbReference type="PANTHER" id="PTHR42648:SF32">
    <property type="entry name" value="RIBONUCLEASE H-LIKE DOMAIN, GAG-PRE-INTEGRASE DOMAIN PROTEIN-RELATED"/>
    <property type="match status" value="1"/>
</dbReference>
<feature type="region of interest" description="Disordered" evidence="3">
    <location>
        <begin position="1194"/>
        <end position="1217"/>
    </location>
</feature>
<dbReference type="GO" id="GO:0015074">
    <property type="term" value="P:DNA integration"/>
    <property type="evidence" value="ECO:0007669"/>
    <property type="project" value="InterPro"/>
</dbReference>
<dbReference type="InterPro" id="IPR036397">
    <property type="entry name" value="RNaseH_sf"/>
</dbReference>
<dbReference type="InterPro" id="IPR012337">
    <property type="entry name" value="RNaseH-like_sf"/>
</dbReference>
<feature type="region of interest" description="Disordered" evidence="3">
    <location>
        <begin position="1076"/>
        <end position="1111"/>
    </location>
</feature>
<dbReference type="PANTHER" id="PTHR42648">
    <property type="entry name" value="TRANSPOSASE, PUTATIVE-RELATED"/>
    <property type="match status" value="1"/>
</dbReference>
<dbReference type="Gene3D" id="3.30.420.10">
    <property type="entry name" value="Ribonuclease H-like superfamily/Ribonuclease H"/>
    <property type="match status" value="1"/>
</dbReference>
<feature type="compositionally biased region" description="Basic and acidic residues" evidence="3">
    <location>
        <begin position="679"/>
        <end position="691"/>
    </location>
</feature>
<name>A0A699HD53_TANCI</name>
<feature type="compositionally biased region" description="Basic and acidic residues" evidence="3">
    <location>
        <begin position="1463"/>
        <end position="1475"/>
    </location>
</feature>
<evidence type="ECO:0000259" key="4">
    <source>
        <dbReference type="PROSITE" id="PS50994"/>
    </source>
</evidence>